<organism evidence="4">
    <name type="scientific">Trichuris suis</name>
    <name type="common">pig whipworm</name>
    <dbReference type="NCBI Taxonomy" id="68888"/>
    <lineage>
        <taxon>Eukaryota</taxon>
        <taxon>Metazoa</taxon>
        <taxon>Ecdysozoa</taxon>
        <taxon>Nematoda</taxon>
        <taxon>Enoplea</taxon>
        <taxon>Dorylaimia</taxon>
        <taxon>Trichinellida</taxon>
        <taxon>Trichuridae</taxon>
        <taxon>Trichuris</taxon>
    </lineage>
</organism>
<evidence type="ECO:0000313" key="4">
    <source>
        <dbReference type="EMBL" id="KFD62407.1"/>
    </source>
</evidence>
<evidence type="ECO:0000259" key="2">
    <source>
        <dbReference type="PROSITE" id="PS50102"/>
    </source>
</evidence>
<dbReference type="GO" id="GO:0003723">
    <property type="term" value="F:RNA binding"/>
    <property type="evidence" value="ECO:0007669"/>
    <property type="project" value="UniProtKB-UniRule"/>
</dbReference>
<keyword evidence="1" id="KW-0694">RNA-binding</keyword>
<reference evidence="4 5" key="1">
    <citation type="journal article" date="2014" name="Nat. Genet.">
        <title>Genome and transcriptome of the porcine whipworm Trichuris suis.</title>
        <authorList>
            <person name="Jex A.R."/>
            <person name="Nejsum P."/>
            <person name="Schwarz E.M."/>
            <person name="Hu L."/>
            <person name="Young N.D."/>
            <person name="Hall R.S."/>
            <person name="Korhonen P.K."/>
            <person name="Liao S."/>
            <person name="Thamsborg S."/>
            <person name="Xia J."/>
            <person name="Xu P."/>
            <person name="Wang S."/>
            <person name="Scheerlinck J.P."/>
            <person name="Hofmann A."/>
            <person name="Sternberg P.W."/>
            <person name="Wang J."/>
            <person name="Gasser R.B."/>
        </authorList>
    </citation>
    <scope>NUCLEOTIDE SEQUENCE [LARGE SCALE GENOMIC DNA]</scope>
    <source>
        <strain evidence="4">DCEP-RM93F</strain>
        <strain evidence="3">DCEP-RM93M</strain>
    </source>
</reference>
<dbReference type="InterPro" id="IPR035979">
    <property type="entry name" value="RBD_domain_sf"/>
</dbReference>
<dbReference type="Pfam" id="PF00076">
    <property type="entry name" value="RRM_1"/>
    <property type="match status" value="1"/>
</dbReference>
<accession>A0A085MYW1</accession>
<dbReference type="InterPro" id="IPR000504">
    <property type="entry name" value="RRM_dom"/>
</dbReference>
<feature type="domain" description="RRM" evidence="2">
    <location>
        <begin position="98"/>
        <end position="158"/>
    </location>
</feature>
<name>A0A085MYW1_9BILA</name>
<dbReference type="AlphaFoldDB" id="A0A085MYW1"/>
<dbReference type="EMBL" id="KL367596">
    <property type="protein sequence ID" value="KFD62407.1"/>
    <property type="molecule type" value="Genomic_DNA"/>
</dbReference>
<sequence length="296" mass="34304">MPRPRRRRAFKALLAQVERMFVIPCRLLSRQLGAGTRIQCLELTIEELLRQIPPFFCTVFCVNEHFVRKVVASSKNLMIDENNGRVRRSSTAPSCWDCCVFVDSLPEDTEENRLRDYFSRYGCVFDVHLPVKRLSEGIVKAKRFAFVQFSDVDAVTKACDEHCVPTADQDTSWGSGECSYERRKEGSRPTRTVSDVSLNDEAFKGLHECLVYRWNEWFQLKQHYLRIQKENFGHLKRTLVYRKCPSLNSKVAKRLRGREKLIERAHLLDAQYVYEASEGQTSKSPNCKIHQATSEG</sequence>
<dbReference type="PROSITE" id="PS50102">
    <property type="entry name" value="RRM"/>
    <property type="match status" value="1"/>
</dbReference>
<dbReference type="EMBL" id="KL363185">
    <property type="protein sequence ID" value="KFD58128.1"/>
    <property type="molecule type" value="Genomic_DNA"/>
</dbReference>
<evidence type="ECO:0000256" key="1">
    <source>
        <dbReference type="PROSITE-ProRule" id="PRU00176"/>
    </source>
</evidence>
<dbReference type="SUPFAM" id="SSF54928">
    <property type="entry name" value="RNA-binding domain, RBD"/>
    <property type="match status" value="1"/>
</dbReference>
<dbReference type="InterPro" id="IPR012677">
    <property type="entry name" value="Nucleotide-bd_a/b_plait_sf"/>
</dbReference>
<dbReference type="Proteomes" id="UP000030764">
    <property type="component" value="Unassembled WGS sequence"/>
</dbReference>
<dbReference type="Gene3D" id="3.30.70.330">
    <property type="match status" value="1"/>
</dbReference>
<evidence type="ECO:0000313" key="5">
    <source>
        <dbReference type="Proteomes" id="UP000030764"/>
    </source>
</evidence>
<gene>
    <name evidence="3" type="ORF">M513_00891</name>
    <name evidence="4" type="ORF">M514_00891</name>
</gene>
<dbReference type="Proteomes" id="UP000030758">
    <property type="component" value="Unassembled WGS sequence"/>
</dbReference>
<protein>
    <recommendedName>
        <fullName evidence="2">RRM domain-containing protein</fullName>
    </recommendedName>
</protein>
<dbReference type="SMART" id="SM00360">
    <property type="entry name" value="RRM"/>
    <property type="match status" value="1"/>
</dbReference>
<keyword evidence="5" id="KW-1185">Reference proteome</keyword>
<evidence type="ECO:0000313" key="3">
    <source>
        <dbReference type="EMBL" id="KFD58128.1"/>
    </source>
</evidence>
<proteinExistence type="predicted"/>